<reference evidence="2" key="2">
    <citation type="submission" date="2022-01" db="EMBL/GenBank/DDBJ databases">
        <authorList>
            <person name="Yamashiro T."/>
            <person name="Shiraishi A."/>
            <person name="Satake H."/>
            <person name="Nakayama K."/>
        </authorList>
    </citation>
    <scope>NUCLEOTIDE SEQUENCE</scope>
</reference>
<evidence type="ECO:0000313" key="2">
    <source>
        <dbReference type="EMBL" id="GJT65404.1"/>
    </source>
</evidence>
<protein>
    <submittedName>
        <fullName evidence="2">Uncharacterized protein</fullName>
    </submittedName>
</protein>
<feature type="compositionally biased region" description="Basic and acidic residues" evidence="1">
    <location>
        <begin position="41"/>
        <end position="54"/>
    </location>
</feature>
<proteinExistence type="predicted"/>
<evidence type="ECO:0000313" key="3">
    <source>
        <dbReference type="Proteomes" id="UP001151760"/>
    </source>
</evidence>
<sequence length="103" mass="11642">MDESQSYLTADEHRECYDGLIKSYDLDKSLFSTYDKKRKTSKDVEPTKGPKIKESTSSSSKGTKSQLKSSRKSVQSEEPEFKVADSDIPQMLIGMLARLLNKD</sequence>
<reference evidence="2" key="1">
    <citation type="journal article" date="2022" name="Int. J. Mol. Sci.">
        <title>Draft Genome of Tanacetum Coccineum: Genomic Comparison of Closely Related Tanacetum-Family Plants.</title>
        <authorList>
            <person name="Yamashiro T."/>
            <person name="Shiraishi A."/>
            <person name="Nakayama K."/>
            <person name="Satake H."/>
        </authorList>
    </citation>
    <scope>NUCLEOTIDE SEQUENCE</scope>
</reference>
<feature type="region of interest" description="Disordered" evidence="1">
    <location>
        <begin position="35"/>
        <end position="85"/>
    </location>
</feature>
<gene>
    <name evidence="2" type="ORF">Tco_1016884</name>
</gene>
<feature type="compositionally biased region" description="Low complexity" evidence="1">
    <location>
        <begin position="55"/>
        <end position="68"/>
    </location>
</feature>
<comment type="caution">
    <text evidence="2">The sequence shown here is derived from an EMBL/GenBank/DDBJ whole genome shotgun (WGS) entry which is preliminary data.</text>
</comment>
<dbReference type="EMBL" id="BQNB010017628">
    <property type="protein sequence ID" value="GJT65404.1"/>
    <property type="molecule type" value="Genomic_DNA"/>
</dbReference>
<name>A0ABQ5FQZ0_9ASTR</name>
<dbReference type="Proteomes" id="UP001151760">
    <property type="component" value="Unassembled WGS sequence"/>
</dbReference>
<keyword evidence="3" id="KW-1185">Reference proteome</keyword>
<evidence type="ECO:0000256" key="1">
    <source>
        <dbReference type="SAM" id="MobiDB-lite"/>
    </source>
</evidence>
<organism evidence="2 3">
    <name type="scientific">Tanacetum coccineum</name>
    <dbReference type="NCBI Taxonomy" id="301880"/>
    <lineage>
        <taxon>Eukaryota</taxon>
        <taxon>Viridiplantae</taxon>
        <taxon>Streptophyta</taxon>
        <taxon>Embryophyta</taxon>
        <taxon>Tracheophyta</taxon>
        <taxon>Spermatophyta</taxon>
        <taxon>Magnoliopsida</taxon>
        <taxon>eudicotyledons</taxon>
        <taxon>Gunneridae</taxon>
        <taxon>Pentapetalae</taxon>
        <taxon>asterids</taxon>
        <taxon>campanulids</taxon>
        <taxon>Asterales</taxon>
        <taxon>Asteraceae</taxon>
        <taxon>Asteroideae</taxon>
        <taxon>Anthemideae</taxon>
        <taxon>Anthemidinae</taxon>
        <taxon>Tanacetum</taxon>
    </lineage>
</organism>
<accession>A0ABQ5FQZ0</accession>